<dbReference type="Proteomes" id="UP000069241">
    <property type="component" value="Chromosome"/>
</dbReference>
<reference evidence="4" key="1">
    <citation type="submission" date="2016-02" db="EMBL/GenBank/DDBJ databases">
        <authorList>
            <person name="Holder M.E."/>
            <person name="Ajami N.J."/>
            <person name="Petrosino J.F."/>
        </authorList>
    </citation>
    <scope>NUCLEOTIDE SEQUENCE [LARGE SCALE GENOMIC DNA]</scope>
    <source>
        <strain evidence="4">CCUG 45958</strain>
    </source>
</reference>
<dbReference type="PANTHER" id="PTHR30204">
    <property type="entry name" value="REDOX-CYCLING DRUG-SENSING TRANSCRIPTIONAL ACTIVATOR SOXR"/>
    <property type="match status" value="1"/>
</dbReference>
<evidence type="ECO:0000313" key="3">
    <source>
        <dbReference type="EMBL" id="AMD90732.1"/>
    </source>
</evidence>
<dbReference type="GO" id="GO:0003700">
    <property type="term" value="F:DNA-binding transcription factor activity"/>
    <property type="evidence" value="ECO:0007669"/>
    <property type="project" value="InterPro"/>
</dbReference>
<protein>
    <submittedName>
        <fullName evidence="3">MerR family transcriptional regulator</fullName>
    </submittedName>
</protein>
<proteinExistence type="predicted"/>
<evidence type="ECO:0000259" key="2">
    <source>
        <dbReference type="PROSITE" id="PS50937"/>
    </source>
</evidence>
<dbReference type="PROSITE" id="PS50937">
    <property type="entry name" value="HTH_MERR_2"/>
    <property type="match status" value="1"/>
</dbReference>
<dbReference type="InterPro" id="IPR047057">
    <property type="entry name" value="MerR_fam"/>
</dbReference>
<dbReference type="Gene3D" id="1.10.1660.10">
    <property type="match status" value="1"/>
</dbReference>
<dbReference type="RefSeq" id="WP_062253460.1">
    <property type="nucleotide sequence ID" value="NZ_CP014229.1"/>
</dbReference>
<dbReference type="PANTHER" id="PTHR30204:SF85">
    <property type="entry name" value="MULTIDRUG-EFFLUX TRANSPORTER 2 REGULATOR"/>
    <property type="match status" value="1"/>
</dbReference>
<dbReference type="EMBL" id="CP014229">
    <property type="protein sequence ID" value="AMD90732.1"/>
    <property type="molecule type" value="Genomic_DNA"/>
</dbReference>
<evidence type="ECO:0000313" key="4">
    <source>
        <dbReference type="Proteomes" id="UP000069241"/>
    </source>
</evidence>
<dbReference type="InterPro" id="IPR000551">
    <property type="entry name" value="MerR-type_HTH_dom"/>
</dbReference>
<dbReference type="SUPFAM" id="SSF55136">
    <property type="entry name" value="Probable bacterial effector-binding domain"/>
    <property type="match status" value="1"/>
</dbReference>
<dbReference type="STRING" id="44742.AXF13_11690"/>
<keyword evidence="1" id="KW-0238">DNA-binding</keyword>
<dbReference type="Pfam" id="PF13411">
    <property type="entry name" value="MerR_1"/>
    <property type="match status" value="1"/>
</dbReference>
<evidence type="ECO:0000256" key="1">
    <source>
        <dbReference type="ARBA" id="ARBA00023125"/>
    </source>
</evidence>
<keyword evidence="4" id="KW-1185">Reference proteome</keyword>
<dbReference type="Gene3D" id="3.20.80.10">
    <property type="entry name" value="Regulatory factor, effector binding domain"/>
    <property type="match status" value="1"/>
</dbReference>
<feature type="domain" description="HTH merR-type" evidence="2">
    <location>
        <begin position="6"/>
        <end position="75"/>
    </location>
</feature>
<dbReference type="SUPFAM" id="SSF46955">
    <property type="entry name" value="Putative DNA-binding domain"/>
    <property type="match status" value="1"/>
</dbReference>
<dbReference type="GO" id="GO:0003677">
    <property type="term" value="F:DNA binding"/>
    <property type="evidence" value="ECO:0007669"/>
    <property type="project" value="UniProtKB-KW"/>
</dbReference>
<dbReference type="AlphaFoldDB" id="A0A0X8JLE4"/>
<dbReference type="SMART" id="SM00422">
    <property type="entry name" value="HTH_MERR"/>
    <property type="match status" value="1"/>
</dbReference>
<dbReference type="KEGG" id="dfi:AXF13_11690"/>
<sequence>MKNEKFLKTGEFARLCHTTKETLFHYDREGILKPRHVSGNGYRRYGLEQFFDFDMISLLKETGSTLGEIRACREMRDPRAYLRLLRERAGILEKERARLARREAMLRRLIALTEETIGADFDRLLLEEKEAERIIAVPTDPEKILSGAGSVECYSACLAHDLERGNSTDAPLGMIIPAEHAGKGEFRPCFFFTRAEAGDAGDVREIPAGRYAAFFHKGEVSSQAAAFGRMVRAVADSGLRMRGDAYGYDLMSHLLTGSGAVYVAKYIVRLE</sequence>
<name>A0A0X8JLE4_9BACT</name>
<organism evidence="3 4">
    <name type="scientific">Desulfovibrio fairfieldensis</name>
    <dbReference type="NCBI Taxonomy" id="44742"/>
    <lineage>
        <taxon>Bacteria</taxon>
        <taxon>Pseudomonadati</taxon>
        <taxon>Thermodesulfobacteriota</taxon>
        <taxon>Desulfovibrionia</taxon>
        <taxon>Desulfovibrionales</taxon>
        <taxon>Desulfovibrionaceae</taxon>
        <taxon>Desulfovibrio</taxon>
    </lineage>
</organism>
<dbReference type="InterPro" id="IPR011256">
    <property type="entry name" value="Reg_factor_effector_dom_sf"/>
</dbReference>
<accession>A0A0X8JLE4</accession>
<dbReference type="InterPro" id="IPR009061">
    <property type="entry name" value="DNA-bd_dom_put_sf"/>
</dbReference>
<gene>
    <name evidence="3" type="ORF">AXF13_11690</name>
</gene>